<reference evidence="2 3" key="1">
    <citation type="submission" date="2012-08" db="EMBL/GenBank/DDBJ databases">
        <title>Whole genome shotgun sequence of Austwickia chelonae NBRC 105200.</title>
        <authorList>
            <person name="Yoshida I."/>
            <person name="Hosoyama A."/>
            <person name="Tsuchikane K."/>
            <person name="Katsumata H."/>
            <person name="Ando Y."/>
            <person name="Ohji S."/>
            <person name="Hamada M."/>
            <person name="Tamura T."/>
            <person name="Yamazoe A."/>
            <person name="Yamazaki S."/>
            <person name="Fujita N."/>
        </authorList>
    </citation>
    <scope>NUCLEOTIDE SEQUENCE [LARGE SCALE GENOMIC DNA]</scope>
    <source>
        <strain evidence="2 3">NBRC 105200</strain>
    </source>
</reference>
<organism evidence="2 3">
    <name type="scientific">Austwickia chelonae NBRC 105200</name>
    <dbReference type="NCBI Taxonomy" id="1184607"/>
    <lineage>
        <taxon>Bacteria</taxon>
        <taxon>Bacillati</taxon>
        <taxon>Actinomycetota</taxon>
        <taxon>Actinomycetes</taxon>
        <taxon>Micrococcales</taxon>
        <taxon>Dermatophilaceae</taxon>
        <taxon>Austwickia</taxon>
    </lineage>
</organism>
<dbReference type="SUPFAM" id="SSF56973">
    <property type="entry name" value="Aerolisin/ETX pore-forming domain"/>
    <property type="match status" value="1"/>
</dbReference>
<feature type="signal peptide" evidence="1">
    <location>
        <begin position="1"/>
        <end position="30"/>
    </location>
</feature>
<protein>
    <submittedName>
        <fullName evidence="2">Uncharacterized protein</fullName>
    </submittedName>
</protein>
<gene>
    <name evidence="2" type="ORF">AUCHE_22_00640</name>
</gene>
<keyword evidence="1" id="KW-0732">Signal</keyword>
<evidence type="ECO:0000256" key="1">
    <source>
        <dbReference type="SAM" id="SignalP"/>
    </source>
</evidence>
<comment type="caution">
    <text evidence="2">The sequence shown here is derived from an EMBL/GenBank/DDBJ whole genome shotgun (WGS) entry which is preliminary data.</text>
</comment>
<proteinExistence type="predicted"/>
<dbReference type="OrthoDB" id="9963302at2"/>
<sequence>MIRRSSFRKLFAIAATGALAFSLAPAAAQASSPEFEEVKKIIKASEEKYGNVQFARFALAYSEDFKKKHPKYHAQAWDECQKNHHCKNAHQFRLVPPNEKIAIDRMHTTITEMCAKMTRDPKSGVGFKKYKFEPISSKFILEKKGVIQTNNTQKELTLTLRNAETYTKTNTIGWNVEASASIKGIVNVKAAFQNTWAFAYGSTTESWRAITAKPGESFRLDKGHQEVTGKVTGVFETDTHNPGDQWLCNRLPAKETQITIGQNASEVVNQVNTGGMIIREAPKVEAQRAPKQA</sequence>
<name>K6VRA9_9MICO</name>
<feature type="chain" id="PRO_5003895518" evidence="1">
    <location>
        <begin position="31"/>
        <end position="293"/>
    </location>
</feature>
<dbReference type="AlphaFoldDB" id="K6VRA9"/>
<dbReference type="Proteomes" id="UP000008495">
    <property type="component" value="Unassembled WGS sequence"/>
</dbReference>
<evidence type="ECO:0000313" key="2">
    <source>
        <dbReference type="EMBL" id="GAB79294.1"/>
    </source>
</evidence>
<dbReference type="EMBL" id="BAGZ01000022">
    <property type="protein sequence ID" value="GAB79294.1"/>
    <property type="molecule type" value="Genomic_DNA"/>
</dbReference>
<keyword evidence="3" id="KW-1185">Reference proteome</keyword>
<accession>K6VRA9</accession>
<dbReference type="RefSeq" id="WP_006504052.1">
    <property type="nucleotide sequence ID" value="NZ_BAGZ01000022.1"/>
</dbReference>
<evidence type="ECO:0000313" key="3">
    <source>
        <dbReference type="Proteomes" id="UP000008495"/>
    </source>
</evidence>